<gene>
    <name evidence="4" type="ORF">B9Z19DRAFT_1139310</name>
</gene>
<evidence type="ECO:0000256" key="1">
    <source>
        <dbReference type="SAM" id="MobiDB-lite"/>
    </source>
</evidence>
<evidence type="ECO:0000259" key="3">
    <source>
        <dbReference type="Pfam" id="PF24465"/>
    </source>
</evidence>
<sequence>MVVEWYKLPIADPVECRTLVNNLLKDDSFLSQTVELGAGPRTSWFTVEEIVKLVRAYFFANERSLGCKPYTQKYFSPLRWPTVLLVCTALRCALMDYEDTGHKSLAVGDFSQAVFGEYYKRYYQTYQKMAEARKNATIRKIDRHVQKIRSQHETERIETAGYEDEMGDDPGQVKGAPEITGTREVWTRDRWDRGSVDQDRRPRVRVKRLDLGAGWWTKRFKGTGDFFGISRLLLHPKNIIAEFSMPPNRGRGRVTTTIFRTELNLTGEGRTVEGRRYRAVRTYILQKCNERNITSRTQAGDTLWNEVRTETVAHIALRGSRAIFNPPQNGQHRAFHVALDALIIDVLKMAAESRRNARLNSDAEEEGGDWGAGGVSGSGSRDERAVARPQPTVLEEKPVRIIFISTTGAERGQARQLPWINLGNNAMPNKSWLVVLRHYTLQQLGEAAWRQVNAWLRLSQCSTLTVACFLHQAAVAPPDGRDPVRPNKPLVGHSRNYLFSGQFDVAEFYTEPESDSDEEDNVECHARRRRAFPRSHNGWQRRILSNDFRIVRFQTHSRELISRARVRQGSVYMSQYVGQDVPMVALPPGIPPPGCVVSVHDAIEEGADDNCGGDGGNGGNGGNA</sequence>
<feature type="domain" description="Tri-helical" evidence="3">
    <location>
        <begin position="273"/>
        <end position="350"/>
    </location>
</feature>
<dbReference type="InterPro" id="IPR045341">
    <property type="entry name" value="DUF6532"/>
</dbReference>
<protein>
    <submittedName>
        <fullName evidence="4">Uncharacterized protein</fullName>
    </submittedName>
</protein>
<keyword evidence="5" id="KW-1185">Reference proteome</keyword>
<evidence type="ECO:0000259" key="2">
    <source>
        <dbReference type="Pfam" id="PF20149"/>
    </source>
</evidence>
<dbReference type="OrthoDB" id="3192693at2759"/>
<comment type="caution">
    <text evidence="4">The sequence shown here is derived from an EMBL/GenBank/DDBJ whole genome shotgun (WGS) entry which is preliminary data.</text>
</comment>
<reference evidence="4 5" key="1">
    <citation type="submission" date="2017-04" db="EMBL/GenBank/DDBJ databases">
        <title>Draft genome sequence of Tuber borchii Vittad., a whitish edible truffle.</title>
        <authorList>
            <consortium name="DOE Joint Genome Institute"/>
            <person name="Murat C."/>
            <person name="Kuo A."/>
            <person name="Barry K.W."/>
            <person name="Clum A."/>
            <person name="Dockter R.B."/>
            <person name="Fauchery L."/>
            <person name="Iotti M."/>
            <person name="Kohler A."/>
            <person name="Labutti K."/>
            <person name="Lindquist E.A."/>
            <person name="Lipzen A."/>
            <person name="Ohm R.A."/>
            <person name="Wang M."/>
            <person name="Grigoriev I.V."/>
            <person name="Zambonelli A."/>
            <person name="Martin F.M."/>
        </authorList>
    </citation>
    <scope>NUCLEOTIDE SEQUENCE [LARGE SCALE GENOMIC DNA]</scope>
    <source>
        <strain evidence="4 5">Tbo3840</strain>
    </source>
</reference>
<dbReference type="Proteomes" id="UP000244722">
    <property type="component" value="Unassembled WGS sequence"/>
</dbReference>
<dbReference type="AlphaFoldDB" id="A0A2T6Z9N8"/>
<feature type="domain" description="DUF6532" evidence="2">
    <location>
        <begin position="2"/>
        <end position="128"/>
    </location>
</feature>
<feature type="region of interest" description="Disordered" evidence="1">
    <location>
        <begin position="358"/>
        <end position="390"/>
    </location>
</feature>
<dbReference type="InterPro" id="IPR057940">
    <property type="entry name" value="Tri-helical_dom"/>
</dbReference>
<dbReference type="Pfam" id="PF24465">
    <property type="entry name" value="Tri-helical"/>
    <property type="match status" value="1"/>
</dbReference>
<evidence type="ECO:0000313" key="4">
    <source>
        <dbReference type="EMBL" id="PUU72134.1"/>
    </source>
</evidence>
<accession>A0A2T6Z9N8</accession>
<dbReference type="Pfam" id="PF20149">
    <property type="entry name" value="DUF6532"/>
    <property type="match status" value="1"/>
</dbReference>
<proteinExistence type="predicted"/>
<organism evidence="4 5">
    <name type="scientific">Tuber borchii</name>
    <name type="common">White truffle</name>
    <dbReference type="NCBI Taxonomy" id="42251"/>
    <lineage>
        <taxon>Eukaryota</taxon>
        <taxon>Fungi</taxon>
        <taxon>Dikarya</taxon>
        <taxon>Ascomycota</taxon>
        <taxon>Pezizomycotina</taxon>
        <taxon>Pezizomycetes</taxon>
        <taxon>Pezizales</taxon>
        <taxon>Tuberaceae</taxon>
        <taxon>Tuber</taxon>
    </lineage>
</organism>
<dbReference type="EMBL" id="NESQ01000781">
    <property type="protein sequence ID" value="PUU72134.1"/>
    <property type="molecule type" value="Genomic_DNA"/>
</dbReference>
<name>A0A2T6Z9N8_TUBBO</name>
<evidence type="ECO:0000313" key="5">
    <source>
        <dbReference type="Proteomes" id="UP000244722"/>
    </source>
</evidence>